<gene>
    <name evidence="1" type="ORF">E4167_07855</name>
</gene>
<accession>A0A4P7Y2Z9</accession>
<dbReference type="RefSeq" id="WP_141123075.1">
    <property type="nucleotide sequence ID" value="NZ_CP039631.3"/>
</dbReference>
<evidence type="ECO:0000313" key="1">
    <source>
        <dbReference type="EMBL" id="QCG65277.1"/>
    </source>
</evidence>
<dbReference type="Pfam" id="PF16162">
    <property type="entry name" value="KwaB"/>
    <property type="match status" value="1"/>
</dbReference>
<protein>
    <submittedName>
        <fullName evidence="1">DUF4868 domain-containing protein</fullName>
    </submittedName>
</protein>
<proteinExistence type="predicted"/>
<organism evidence="1 2">
    <name type="scientific">Pseudomonas veronii</name>
    <dbReference type="NCBI Taxonomy" id="76761"/>
    <lineage>
        <taxon>Bacteria</taxon>
        <taxon>Pseudomonadati</taxon>
        <taxon>Pseudomonadota</taxon>
        <taxon>Gammaproteobacteria</taxon>
        <taxon>Pseudomonadales</taxon>
        <taxon>Pseudomonadaceae</taxon>
        <taxon>Pseudomonas</taxon>
    </lineage>
</organism>
<dbReference type="EMBL" id="CP039631">
    <property type="protein sequence ID" value="QCG65277.1"/>
    <property type="molecule type" value="Genomic_DNA"/>
</dbReference>
<reference evidence="2" key="1">
    <citation type="submission" date="2019-04" db="EMBL/GenBank/DDBJ databases">
        <title>Complete genome sequence of Pseudomonas veronii strain PVy, a versatile degrader capable of using multiple contaminants as sole carbon sources.</title>
        <authorList>
            <person name="Lopez-Echartea E."/>
            <person name="Ridl J."/>
            <person name="Pajer P."/>
            <person name="Strejcek M."/>
            <person name="Suman J."/>
            <person name="Uhlik O."/>
        </authorList>
    </citation>
    <scope>NUCLEOTIDE SEQUENCE [LARGE SCALE GENOMIC DNA]</scope>
    <source>
        <strain evidence="2">Pvy</strain>
    </source>
</reference>
<name>A0A4P7Y2Z9_PSEVE</name>
<dbReference type="Proteomes" id="UP000298274">
    <property type="component" value="Chromosome"/>
</dbReference>
<dbReference type="AlphaFoldDB" id="A0A4P7Y2Z9"/>
<evidence type="ECO:0000313" key="2">
    <source>
        <dbReference type="Proteomes" id="UP000298274"/>
    </source>
</evidence>
<sequence>MNLFAVTDLAGSRVIRFPMSAELGEEVRVLFESQRDSFFLGVDEVIPFDGRYTPDESELLSIADFPDVDGLAAAVANPLAVDQFDPQNHSLDLVKALFVGVQSNGTTQILVQLFERRRLISRTLLSMFFSGDQFQKMTDSGLTFDKKLLAVLEGNVLKFHSFHFAKRVFELSEYYREATNEEVSSFAQHEKMSVEDINQFVLDAGPQTRKKISLILQSGVLDNYPIEHISAVANTMQLDLNLTGDGKITIPSNKTDLKKLLRFLDEDYYESPLSSTRYISNSKRVAD</sequence>
<dbReference type="InterPro" id="IPR032359">
    <property type="entry name" value="KwaB-like"/>
</dbReference>